<dbReference type="NCBIfam" id="TIGR02607">
    <property type="entry name" value="antidote_HigA"/>
    <property type="match status" value="1"/>
</dbReference>
<name>A0ABQ4SCS1_9HYPH</name>
<dbReference type="PANTHER" id="PTHR36924:SF1">
    <property type="entry name" value="ANTITOXIN HIGA-1"/>
    <property type="match status" value="1"/>
</dbReference>
<dbReference type="EMBL" id="BPQQ01000018">
    <property type="protein sequence ID" value="GJD99707.1"/>
    <property type="molecule type" value="Genomic_DNA"/>
</dbReference>
<evidence type="ECO:0000313" key="3">
    <source>
        <dbReference type="EMBL" id="GJD99707.1"/>
    </source>
</evidence>
<sequence>MIDEPEIVDTLSPLHPGEVLREEFMKPLGLSAGAVAKALELPRTRIERIVREEIGISTDTALRLGRRFNVSSQFWLNLQTRFETETLLPEIRRELEEIRRIPAAPPSGVRITGPDRVPRRMR</sequence>
<comment type="caution">
    <text evidence="3">The sequence shown here is derived from an EMBL/GenBank/DDBJ whole genome shotgun (WGS) entry which is preliminary data.</text>
</comment>
<accession>A0ABQ4SCS1</accession>
<dbReference type="Gene3D" id="1.10.260.40">
    <property type="entry name" value="lambda repressor-like DNA-binding domains"/>
    <property type="match status" value="1"/>
</dbReference>
<keyword evidence="1" id="KW-0238">DNA-binding</keyword>
<dbReference type="InterPro" id="IPR001387">
    <property type="entry name" value="Cro/C1-type_HTH"/>
</dbReference>
<dbReference type="InterPro" id="IPR010982">
    <property type="entry name" value="Lambda_DNA-bd_dom_sf"/>
</dbReference>
<evidence type="ECO:0000256" key="1">
    <source>
        <dbReference type="ARBA" id="ARBA00023125"/>
    </source>
</evidence>
<reference evidence="3" key="1">
    <citation type="journal article" date="2021" name="Front. Microbiol.">
        <title>Comprehensive Comparative Genomics and Phenotyping of Methylobacterium Species.</title>
        <authorList>
            <person name="Alessa O."/>
            <person name="Ogura Y."/>
            <person name="Fujitani Y."/>
            <person name="Takami H."/>
            <person name="Hayashi T."/>
            <person name="Sahin N."/>
            <person name="Tani A."/>
        </authorList>
    </citation>
    <scope>NUCLEOTIDE SEQUENCE</scope>
    <source>
        <strain evidence="3">DSM 17168</strain>
    </source>
</reference>
<evidence type="ECO:0000259" key="2">
    <source>
        <dbReference type="PROSITE" id="PS50943"/>
    </source>
</evidence>
<proteinExistence type="predicted"/>
<feature type="domain" description="HTH cro/C1-type" evidence="2">
    <location>
        <begin position="20"/>
        <end position="75"/>
    </location>
</feature>
<keyword evidence="4" id="KW-1185">Reference proteome</keyword>
<reference evidence="3" key="2">
    <citation type="submission" date="2021-08" db="EMBL/GenBank/DDBJ databases">
        <authorList>
            <person name="Tani A."/>
            <person name="Ola A."/>
            <person name="Ogura Y."/>
            <person name="Katsura K."/>
            <person name="Hayashi T."/>
        </authorList>
    </citation>
    <scope>NUCLEOTIDE SEQUENCE</scope>
    <source>
        <strain evidence="3">DSM 17168</strain>
    </source>
</reference>
<protein>
    <recommendedName>
        <fullName evidence="2">HTH cro/C1-type domain-containing protein</fullName>
    </recommendedName>
</protein>
<dbReference type="Proteomes" id="UP001055153">
    <property type="component" value="Unassembled WGS sequence"/>
</dbReference>
<dbReference type="CDD" id="cd00093">
    <property type="entry name" value="HTH_XRE"/>
    <property type="match status" value="1"/>
</dbReference>
<dbReference type="SUPFAM" id="SSF47413">
    <property type="entry name" value="lambda repressor-like DNA-binding domains"/>
    <property type="match status" value="1"/>
</dbReference>
<dbReference type="InterPro" id="IPR013430">
    <property type="entry name" value="Toxin_antidote_HigA"/>
</dbReference>
<dbReference type="SMART" id="SM00530">
    <property type="entry name" value="HTH_XRE"/>
    <property type="match status" value="1"/>
</dbReference>
<evidence type="ECO:0000313" key="4">
    <source>
        <dbReference type="Proteomes" id="UP001055153"/>
    </source>
</evidence>
<dbReference type="PANTHER" id="PTHR36924">
    <property type="entry name" value="ANTITOXIN HIGA-1"/>
    <property type="match status" value="1"/>
</dbReference>
<gene>
    <name evidence="3" type="ORF">GMJLKIPL_1625</name>
</gene>
<dbReference type="Pfam" id="PF01381">
    <property type="entry name" value="HTH_3"/>
    <property type="match status" value="1"/>
</dbReference>
<organism evidence="3 4">
    <name type="scientific">Methylobacterium isbiliense</name>
    <dbReference type="NCBI Taxonomy" id="315478"/>
    <lineage>
        <taxon>Bacteria</taxon>
        <taxon>Pseudomonadati</taxon>
        <taxon>Pseudomonadota</taxon>
        <taxon>Alphaproteobacteria</taxon>
        <taxon>Hyphomicrobiales</taxon>
        <taxon>Methylobacteriaceae</taxon>
        <taxon>Methylobacterium</taxon>
    </lineage>
</organism>
<dbReference type="PROSITE" id="PS50943">
    <property type="entry name" value="HTH_CROC1"/>
    <property type="match status" value="1"/>
</dbReference>
<dbReference type="RefSeq" id="WP_373324655.1">
    <property type="nucleotide sequence ID" value="NZ_BPQQ01000018.1"/>
</dbReference>